<name>A0A8J3IWU7_9CHLR</name>
<dbReference type="SUPFAM" id="SSF53335">
    <property type="entry name" value="S-adenosyl-L-methionine-dependent methyltransferases"/>
    <property type="match status" value="1"/>
</dbReference>
<protein>
    <recommendedName>
        <fullName evidence="1">Methyltransferase domain-containing protein</fullName>
    </recommendedName>
</protein>
<dbReference type="InterPro" id="IPR029063">
    <property type="entry name" value="SAM-dependent_MTases_sf"/>
</dbReference>
<dbReference type="PANTHER" id="PTHR43591">
    <property type="entry name" value="METHYLTRANSFERASE"/>
    <property type="match status" value="1"/>
</dbReference>
<dbReference type="EMBL" id="BNJK01000002">
    <property type="protein sequence ID" value="GHO99334.1"/>
    <property type="molecule type" value="Genomic_DNA"/>
</dbReference>
<evidence type="ECO:0000313" key="3">
    <source>
        <dbReference type="Proteomes" id="UP000597444"/>
    </source>
</evidence>
<reference evidence="2" key="1">
    <citation type="submission" date="2020-10" db="EMBL/GenBank/DDBJ databases">
        <title>Taxonomic study of unclassified bacteria belonging to the class Ktedonobacteria.</title>
        <authorList>
            <person name="Yabe S."/>
            <person name="Wang C.M."/>
            <person name="Zheng Y."/>
            <person name="Sakai Y."/>
            <person name="Cavaletti L."/>
            <person name="Monciardini P."/>
            <person name="Donadio S."/>
        </authorList>
    </citation>
    <scope>NUCLEOTIDE SEQUENCE</scope>
    <source>
        <strain evidence="2">ID150040</strain>
    </source>
</reference>
<comment type="caution">
    <text evidence="2">The sequence shown here is derived from an EMBL/GenBank/DDBJ whole genome shotgun (WGS) entry which is preliminary data.</text>
</comment>
<dbReference type="RefSeq" id="WP_220209980.1">
    <property type="nucleotide sequence ID" value="NZ_BNJK01000002.1"/>
</dbReference>
<dbReference type="InterPro" id="IPR041698">
    <property type="entry name" value="Methyltransf_25"/>
</dbReference>
<dbReference type="Pfam" id="PF13649">
    <property type="entry name" value="Methyltransf_25"/>
    <property type="match status" value="1"/>
</dbReference>
<feature type="domain" description="Methyltransferase" evidence="1">
    <location>
        <begin position="56"/>
        <end position="152"/>
    </location>
</feature>
<evidence type="ECO:0000259" key="1">
    <source>
        <dbReference type="Pfam" id="PF13649"/>
    </source>
</evidence>
<gene>
    <name evidence="2" type="ORF">KSF_093820</name>
</gene>
<keyword evidence="3" id="KW-1185">Reference proteome</keyword>
<dbReference type="AlphaFoldDB" id="A0A8J3IWU7"/>
<proteinExistence type="predicted"/>
<dbReference type="Gene3D" id="3.40.50.150">
    <property type="entry name" value="Vaccinia Virus protein VP39"/>
    <property type="match status" value="1"/>
</dbReference>
<dbReference type="CDD" id="cd02440">
    <property type="entry name" value="AdoMet_MTases"/>
    <property type="match status" value="1"/>
</dbReference>
<sequence length="288" mass="31998">MSSSSANSSQSENTYFIDHESGAEMARLLDQDRLYTEAMGGFFSERSDLSTIHRMLDIGCGPGGWVQEVAYAYPDKEVVGIDISTAMISYAQAQAGVQHLENARFLVMDATEPLTFEDQSFDLVNARLIAFLTPQQWPSLIQECLRILRPGGILRLTECQGPGITNSAAFEQQVSFFAQALYRAGQSYSPDGRQLGIVPMLSGFLRRAGCQHIGHRAHMIDFSAGEAAQALWSRDMKTFFKLLQPFFLATGVTTQEEADKLYTQMEIDMLSDDFSGVHLFTTVWGEKS</sequence>
<dbReference type="Proteomes" id="UP000597444">
    <property type="component" value="Unassembled WGS sequence"/>
</dbReference>
<accession>A0A8J3IWU7</accession>
<evidence type="ECO:0000313" key="2">
    <source>
        <dbReference type="EMBL" id="GHO99334.1"/>
    </source>
</evidence>
<organism evidence="2 3">
    <name type="scientific">Reticulibacter mediterranei</name>
    <dbReference type="NCBI Taxonomy" id="2778369"/>
    <lineage>
        <taxon>Bacteria</taxon>
        <taxon>Bacillati</taxon>
        <taxon>Chloroflexota</taxon>
        <taxon>Ktedonobacteria</taxon>
        <taxon>Ktedonobacterales</taxon>
        <taxon>Reticulibacteraceae</taxon>
        <taxon>Reticulibacter</taxon>
    </lineage>
</organism>